<protein>
    <submittedName>
        <fullName evidence="1">Uncharacterized protein</fullName>
    </submittedName>
</protein>
<evidence type="ECO:0000313" key="1">
    <source>
        <dbReference type="EMBL" id="VCW78819.1"/>
    </source>
</evidence>
<dbReference type="EMBL" id="CYRY02010786">
    <property type="protein sequence ID" value="VCW78819.1"/>
    <property type="molecule type" value="Genomic_DNA"/>
</dbReference>
<comment type="caution">
    <text evidence="1">The sequence shown here is derived from an EMBL/GenBank/DDBJ whole genome shotgun (WGS) entry which is preliminary data.</text>
</comment>
<proteinExistence type="predicted"/>
<keyword evidence="2" id="KW-1185">Reference proteome</keyword>
<evidence type="ECO:0000313" key="2">
    <source>
        <dbReference type="Proteomes" id="UP000269945"/>
    </source>
</evidence>
<gene>
    <name evidence="1" type="ORF">BN2614_LOCUS1</name>
</gene>
<accession>A0A9X9PZ45</accession>
<feature type="non-terminal residue" evidence="1">
    <location>
        <position position="1"/>
    </location>
</feature>
<organism evidence="1 2">
    <name type="scientific">Gulo gulo</name>
    <name type="common">Wolverine</name>
    <name type="synonym">Gluton</name>
    <dbReference type="NCBI Taxonomy" id="48420"/>
    <lineage>
        <taxon>Eukaryota</taxon>
        <taxon>Metazoa</taxon>
        <taxon>Chordata</taxon>
        <taxon>Craniata</taxon>
        <taxon>Vertebrata</taxon>
        <taxon>Euteleostomi</taxon>
        <taxon>Mammalia</taxon>
        <taxon>Eutheria</taxon>
        <taxon>Laurasiatheria</taxon>
        <taxon>Carnivora</taxon>
        <taxon>Caniformia</taxon>
        <taxon>Musteloidea</taxon>
        <taxon>Mustelidae</taxon>
        <taxon>Guloninae</taxon>
        <taxon>Gulo</taxon>
    </lineage>
</organism>
<sequence>CAGRAGRPELEALRGRPLPSPSPARAELVFRVPLDRAGSCFCAKAGSEFRTVIPGGVTSEKFFFGGDPSWGWETPV</sequence>
<dbReference type="Proteomes" id="UP000269945">
    <property type="component" value="Unassembled WGS sequence"/>
</dbReference>
<dbReference type="AlphaFoldDB" id="A0A9X9PZ45"/>
<name>A0A9X9PZ45_GULGU</name>
<reference evidence="1 2" key="1">
    <citation type="submission" date="2018-10" db="EMBL/GenBank/DDBJ databases">
        <authorList>
            <person name="Ekblom R."/>
            <person name="Jareborg N."/>
        </authorList>
    </citation>
    <scope>NUCLEOTIDE SEQUENCE [LARGE SCALE GENOMIC DNA]</scope>
    <source>
        <tissue evidence="1">Muscle</tissue>
    </source>
</reference>